<keyword evidence="3" id="KW-1185">Reference proteome</keyword>
<protein>
    <recommendedName>
        <fullName evidence="4">Monooxygenase</fullName>
    </recommendedName>
</protein>
<dbReference type="Gene3D" id="3.90.56.10">
    <property type="entry name" value="Monooxygenase component MmoB/DmpM"/>
    <property type="match status" value="1"/>
</dbReference>
<dbReference type="InterPro" id="IPR003454">
    <property type="entry name" value="MOase_MmoB_DmpM"/>
</dbReference>
<comment type="caution">
    <text evidence="2">The sequence shown here is derived from an EMBL/GenBank/DDBJ whole genome shotgun (WGS) entry which is preliminary data.</text>
</comment>
<accession>A0ABN1HXE8</accession>
<dbReference type="InterPro" id="IPR036889">
    <property type="entry name" value="mOase_MmoB_DmpM_sf"/>
</dbReference>
<gene>
    <name evidence="2" type="ORF">GCM10009535_59640</name>
</gene>
<evidence type="ECO:0000313" key="3">
    <source>
        <dbReference type="Proteomes" id="UP001500724"/>
    </source>
</evidence>
<reference evidence="2 3" key="1">
    <citation type="journal article" date="2019" name="Int. J. Syst. Evol. Microbiol.">
        <title>The Global Catalogue of Microorganisms (GCM) 10K type strain sequencing project: providing services to taxonomists for standard genome sequencing and annotation.</title>
        <authorList>
            <consortium name="The Broad Institute Genomics Platform"/>
            <consortium name="The Broad Institute Genome Sequencing Center for Infectious Disease"/>
            <person name="Wu L."/>
            <person name="Ma J."/>
        </authorList>
    </citation>
    <scope>NUCLEOTIDE SEQUENCE [LARGE SCALE GENOMIC DNA]</scope>
    <source>
        <strain evidence="2 3">JCM 10367</strain>
    </source>
</reference>
<evidence type="ECO:0008006" key="4">
    <source>
        <dbReference type="Google" id="ProtNLM"/>
    </source>
</evidence>
<dbReference type="EMBL" id="BAAAGU010000109">
    <property type="protein sequence ID" value="GAA0672038.1"/>
    <property type="molecule type" value="Genomic_DNA"/>
</dbReference>
<name>A0ABN1HXE8_9ACTN</name>
<sequence>MTPPTAGVRKVGVDLQEATEDTRRVVEAIERDNQDATVSYLPGLVKIQAPGRLVVRRETVEDLLGRAWETHEFQLAIVSYYGHIAEWDDDEIVIKWDH</sequence>
<proteinExistence type="inferred from homology"/>
<dbReference type="RefSeq" id="WP_344007713.1">
    <property type="nucleotide sequence ID" value="NZ_BAAAGU010000109.1"/>
</dbReference>
<evidence type="ECO:0000256" key="1">
    <source>
        <dbReference type="ARBA" id="ARBA00006313"/>
    </source>
</evidence>
<dbReference type="SUPFAM" id="SSF56029">
    <property type="entry name" value="Monooxygenase (hydroxylase) regulatory protein"/>
    <property type="match status" value="1"/>
</dbReference>
<organism evidence="2 3">
    <name type="scientific">Streptomyces thermocarboxydovorans</name>
    <dbReference type="NCBI Taxonomy" id="59298"/>
    <lineage>
        <taxon>Bacteria</taxon>
        <taxon>Bacillati</taxon>
        <taxon>Actinomycetota</taxon>
        <taxon>Actinomycetes</taxon>
        <taxon>Kitasatosporales</taxon>
        <taxon>Streptomycetaceae</taxon>
        <taxon>Streptomyces</taxon>
    </lineage>
</organism>
<dbReference type="Pfam" id="PF02406">
    <property type="entry name" value="MmoB_DmpM"/>
    <property type="match status" value="1"/>
</dbReference>
<comment type="similarity">
    <text evidence="1">Belongs to the TmoD/XamoD family.</text>
</comment>
<dbReference type="Proteomes" id="UP001500724">
    <property type="component" value="Unassembled WGS sequence"/>
</dbReference>
<evidence type="ECO:0000313" key="2">
    <source>
        <dbReference type="EMBL" id="GAA0672038.1"/>
    </source>
</evidence>